<accession>A0ABQ9VTW9</accession>
<evidence type="ECO:0000313" key="1">
    <source>
        <dbReference type="EMBL" id="KAK2112820.1"/>
    </source>
</evidence>
<evidence type="ECO:0000313" key="2">
    <source>
        <dbReference type="Proteomes" id="UP001266305"/>
    </source>
</evidence>
<sequence>MPRAVEPCRPLTSGSMFTRVVEPCRPLTSGSMFPLLVPWSPADPSLPVRCFLYSCRGALQTPHFRFDVSSTRAVEPCRPLTSGSMFTRAVQTPHFRFDVSSTRAVEPCRPLTSGSMFPLLHLVVSKDLSGFKEYVSSIQ</sequence>
<dbReference type="EMBL" id="JASSZA010000005">
    <property type="protein sequence ID" value="KAK2112820.1"/>
    <property type="molecule type" value="Genomic_DNA"/>
</dbReference>
<organism evidence="1 2">
    <name type="scientific">Saguinus oedipus</name>
    <name type="common">Cotton-top tamarin</name>
    <name type="synonym">Oedipomidas oedipus</name>
    <dbReference type="NCBI Taxonomy" id="9490"/>
    <lineage>
        <taxon>Eukaryota</taxon>
        <taxon>Metazoa</taxon>
        <taxon>Chordata</taxon>
        <taxon>Craniata</taxon>
        <taxon>Vertebrata</taxon>
        <taxon>Euteleostomi</taxon>
        <taxon>Mammalia</taxon>
        <taxon>Eutheria</taxon>
        <taxon>Euarchontoglires</taxon>
        <taxon>Primates</taxon>
        <taxon>Haplorrhini</taxon>
        <taxon>Platyrrhini</taxon>
        <taxon>Cebidae</taxon>
        <taxon>Callitrichinae</taxon>
        <taxon>Saguinus</taxon>
    </lineage>
</organism>
<protein>
    <submittedName>
        <fullName evidence="1">Uncharacterized protein</fullName>
    </submittedName>
</protein>
<comment type="caution">
    <text evidence="1">The sequence shown here is derived from an EMBL/GenBank/DDBJ whole genome shotgun (WGS) entry which is preliminary data.</text>
</comment>
<dbReference type="Proteomes" id="UP001266305">
    <property type="component" value="Unassembled WGS sequence"/>
</dbReference>
<proteinExistence type="predicted"/>
<keyword evidence="2" id="KW-1185">Reference proteome</keyword>
<reference evidence="1 2" key="1">
    <citation type="submission" date="2023-05" db="EMBL/GenBank/DDBJ databases">
        <title>B98-5 Cell Line De Novo Hybrid Assembly: An Optical Mapping Approach.</title>
        <authorList>
            <person name="Kananen K."/>
            <person name="Auerbach J.A."/>
            <person name="Kautto E."/>
            <person name="Blachly J.S."/>
        </authorList>
    </citation>
    <scope>NUCLEOTIDE SEQUENCE [LARGE SCALE GENOMIC DNA]</scope>
    <source>
        <strain evidence="1">B95-8</strain>
        <tissue evidence="1">Cell line</tissue>
    </source>
</reference>
<gene>
    <name evidence="1" type="ORF">P7K49_012567</name>
</gene>
<name>A0ABQ9VTW9_SAGOE</name>